<keyword evidence="3 9" id="KW-0031">Aminopeptidase</keyword>
<organism evidence="14 15">
    <name type="scientific">Rubrivivax gelatinosus</name>
    <name type="common">Rhodocyclus gelatinosus</name>
    <name type="synonym">Rhodopseudomonas gelatinosa</name>
    <dbReference type="NCBI Taxonomy" id="28068"/>
    <lineage>
        <taxon>Bacteria</taxon>
        <taxon>Pseudomonadati</taxon>
        <taxon>Pseudomonadota</taxon>
        <taxon>Betaproteobacteria</taxon>
        <taxon>Burkholderiales</taxon>
        <taxon>Sphaerotilaceae</taxon>
        <taxon>Rubrivivax</taxon>
    </lineage>
</organism>
<dbReference type="SUPFAM" id="SSF63737">
    <property type="entry name" value="Leukotriene A4 hydrolase N-terminal domain"/>
    <property type="match status" value="1"/>
</dbReference>
<dbReference type="Pfam" id="PF17900">
    <property type="entry name" value="Peptidase_M1_N"/>
    <property type="match status" value="1"/>
</dbReference>
<dbReference type="PRINTS" id="PR00756">
    <property type="entry name" value="ALADIPTASE"/>
</dbReference>
<evidence type="ECO:0000256" key="5">
    <source>
        <dbReference type="ARBA" id="ARBA00022723"/>
    </source>
</evidence>
<evidence type="ECO:0000256" key="10">
    <source>
        <dbReference type="SAM" id="SignalP"/>
    </source>
</evidence>
<evidence type="ECO:0000259" key="12">
    <source>
        <dbReference type="Pfam" id="PF11838"/>
    </source>
</evidence>
<keyword evidence="10" id="KW-0732">Signal</keyword>
<reference evidence="14" key="2">
    <citation type="journal article" date="2020" name="Microorganisms">
        <title>Osmotic Adaptation and Compatible Solute Biosynthesis of Phototrophic Bacteria as Revealed from Genome Analyses.</title>
        <authorList>
            <person name="Imhoff J.F."/>
            <person name="Rahn T."/>
            <person name="Kunzel S."/>
            <person name="Keller A."/>
            <person name="Neulinger S.C."/>
        </authorList>
    </citation>
    <scope>NUCLEOTIDE SEQUENCE</scope>
    <source>
        <strain evidence="14">IM 151</strain>
    </source>
</reference>
<dbReference type="Pfam" id="PF01433">
    <property type="entry name" value="Peptidase_M1"/>
    <property type="match status" value="1"/>
</dbReference>
<dbReference type="InterPro" id="IPR045357">
    <property type="entry name" value="Aminopeptidase_N-like_N"/>
</dbReference>
<comment type="catalytic activity">
    <reaction evidence="1">
        <text>Release of an N-terminal amino acid, Xaa-|-Yaa- from a peptide, amide or arylamide. Xaa is preferably Ala, but may be most amino acids including Pro (slow action). When a terminal hydrophobic residue is followed by a prolyl residue, the two may be released as an intact Xaa-Pro dipeptide.</text>
        <dbReference type="EC" id="3.4.11.2"/>
    </reaction>
</comment>
<protein>
    <recommendedName>
        <fullName evidence="9">Aminopeptidase</fullName>
        <ecNumber evidence="9">3.4.11.-</ecNumber>
    </recommendedName>
</protein>
<dbReference type="GO" id="GO:0004177">
    <property type="term" value="F:aminopeptidase activity"/>
    <property type="evidence" value="ECO:0007669"/>
    <property type="project" value="UniProtKB-KW"/>
</dbReference>
<dbReference type="InterPro" id="IPR001930">
    <property type="entry name" value="Peptidase_M1"/>
</dbReference>
<dbReference type="Gene3D" id="2.60.40.1730">
    <property type="entry name" value="tricorn interacting facor f3 domain"/>
    <property type="match status" value="1"/>
</dbReference>
<dbReference type="Gene3D" id="1.10.390.10">
    <property type="entry name" value="Neutral Protease Domain 2"/>
    <property type="match status" value="1"/>
</dbReference>
<evidence type="ECO:0000313" key="14">
    <source>
        <dbReference type="EMBL" id="MBK1711655.1"/>
    </source>
</evidence>
<dbReference type="InterPro" id="IPR034016">
    <property type="entry name" value="M1_APN-typ"/>
</dbReference>
<feature type="chain" id="PRO_5046896333" description="Aminopeptidase" evidence="10">
    <location>
        <begin position="39"/>
        <end position="902"/>
    </location>
</feature>
<evidence type="ECO:0000256" key="4">
    <source>
        <dbReference type="ARBA" id="ARBA00022670"/>
    </source>
</evidence>
<dbReference type="InterPro" id="IPR050344">
    <property type="entry name" value="Peptidase_M1_aminopeptidases"/>
</dbReference>
<dbReference type="InterPro" id="IPR042097">
    <property type="entry name" value="Aminopeptidase_N-like_N_sf"/>
</dbReference>
<dbReference type="Pfam" id="PF11838">
    <property type="entry name" value="ERAP1_C"/>
    <property type="match status" value="1"/>
</dbReference>
<sequence>MTHFGPVRIRTCIGRSACLLRRAAAACALLMLAAAAPAQPRFDFDRTPGHLPKTVLPSRYTIVLDLDPAAERFSGKATITLRLRETVPAILLHAHELTAQGVTLRTSGGDRRLVVQADSQAQTWRLAPEDGLPLAAGDATLEVAWDGAVQRSGSGLFRAPYGGSQPGAMLATQLEAVFARMVFPAFDEPSFRAVFELSVRAPAELQVLANTSEIATVDEGSKRLHRFAPTPPMPSYLVALAVGRFDALAGQAAGVPLRILTAPGKAAQGAYALSVTQQVLPYYTEYFGLPYALPKLDQLAVPSTRFGAMEDWGLISYAESTLLFDPARSNTFTRRRIFSTVAHEVAHQWFGNLVTAASWEEIWLNEAFATWMEEKATERFNPDWNIALRRRGPIDDAMTRDAGSSTRAIRSGAVPEDRVFDVFDDITYVKGGAVLAMLEQWIGPQAFQRGLAAYMAERRFSNATAGDLWHHIGRASGEDVTAVAASWTDQPGFPLVEASERCENGRTRLELSQQRFMLDGRPAPGLWKLPLVLRHGDSTQALLMDSERSTLMLPGCPDTPTLLNPGGEGFYRVAYAPATQAALLKSFPRLPATAQATLLADTLALAQAGRVPMAALLDLLAELPRVQGAGRPALVAQARRAIGFLDETLAGSPAEAALHAAARALLAPELATLGWQPLEYESSEIEALRSGLITDLAQHGDTATLEQARLLFDADASGRQPLPAALRGAVVQAVGRHADTARFEILLGRLKAATSEEDRWLYASAAAQAPEPALVRRLLALSLDGSLPANIATSLPQLVGSSPRHTALAYGFVVEQFPRLAELAGPMFGARAWLLPGSAAGFDQQAAADRLRADQQRLVGAPGKAPAERVATRIELKARVRAAEALRLQPALEAFAARLAAR</sequence>
<evidence type="ECO:0000259" key="13">
    <source>
        <dbReference type="Pfam" id="PF17900"/>
    </source>
</evidence>
<evidence type="ECO:0000259" key="11">
    <source>
        <dbReference type="Pfam" id="PF01433"/>
    </source>
</evidence>
<dbReference type="Proteomes" id="UP001041814">
    <property type="component" value="Unassembled WGS sequence"/>
</dbReference>
<dbReference type="RefSeq" id="WP_200377738.1">
    <property type="nucleotide sequence ID" value="NZ_NRRU01000005.1"/>
</dbReference>
<comment type="caution">
    <text evidence="14">The sequence shown here is derived from an EMBL/GenBank/DDBJ whole genome shotgun (WGS) entry which is preliminary data.</text>
</comment>
<evidence type="ECO:0000256" key="8">
    <source>
        <dbReference type="ARBA" id="ARBA00023049"/>
    </source>
</evidence>
<evidence type="ECO:0000313" key="15">
    <source>
        <dbReference type="Proteomes" id="UP001041814"/>
    </source>
</evidence>
<evidence type="ECO:0000256" key="7">
    <source>
        <dbReference type="ARBA" id="ARBA00022833"/>
    </source>
</evidence>
<evidence type="ECO:0000256" key="6">
    <source>
        <dbReference type="ARBA" id="ARBA00022801"/>
    </source>
</evidence>
<feature type="domain" description="Aminopeptidase N-like N-terminal" evidence="13">
    <location>
        <begin position="57"/>
        <end position="237"/>
    </location>
</feature>
<accession>A0ABS1DQ04</accession>
<feature type="domain" description="Peptidase M1 membrane alanine aminopeptidase" evidence="11">
    <location>
        <begin position="271"/>
        <end position="487"/>
    </location>
</feature>
<evidence type="ECO:0000256" key="3">
    <source>
        <dbReference type="ARBA" id="ARBA00022438"/>
    </source>
</evidence>
<keyword evidence="6 9" id="KW-0378">Hydrolase</keyword>
<keyword evidence="15" id="KW-1185">Reference proteome</keyword>
<dbReference type="EC" id="3.4.11.-" evidence="9"/>
<keyword evidence="4 9" id="KW-0645">Protease</keyword>
<feature type="domain" description="ERAP1-like C-terminal" evidence="12">
    <location>
        <begin position="562"/>
        <end position="852"/>
    </location>
</feature>
<dbReference type="EMBL" id="NRRU01000005">
    <property type="protein sequence ID" value="MBK1711655.1"/>
    <property type="molecule type" value="Genomic_DNA"/>
</dbReference>
<dbReference type="PANTHER" id="PTHR11533">
    <property type="entry name" value="PROTEASE M1 ZINC METALLOPROTEASE"/>
    <property type="match status" value="1"/>
</dbReference>
<dbReference type="InterPro" id="IPR014782">
    <property type="entry name" value="Peptidase_M1_dom"/>
</dbReference>
<evidence type="ECO:0000256" key="1">
    <source>
        <dbReference type="ARBA" id="ARBA00000098"/>
    </source>
</evidence>
<feature type="signal peptide" evidence="10">
    <location>
        <begin position="1"/>
        <end position="38"/>
    </location>
</feature>
<name>A0ABS1DQ04_RUBGE</name>
<dbReference type="Gene3D" id="2.60.40.1910">
    <property type="match status" value="1"/>
</dbReference>
<dbReference type="SUPFAM" id="SSF55486">
    <property type="entry name" value="Metalloproteases ('zincins'), catalytic domain"/>
    <property type="match status" value="1"/>
</dbReference>
<evidence type="ECO:0000256" key="9">
    <source>
        <dbReference type="RuleBase" id="RU364040"/>
    </source>
</evidence>
<evidence type="ECO:0000256" key="2">
    <source>
        <dbReference type="ARBA" id="ARBA00010136"/>
    </source>
</evidence>
<dbReference type="CDD" id="cd09601">
    <property type="entry name" value="M1_APN-Q_like"/>
    <property type="match status" value="1"/>
</dbReference>
<dbReference type="PANTHER" id="PTHR11533:SF174">
    <property type="entry name" value="PUROMYCIN-SENSITIVE AMINOPEPTIDASE-RELATED"/>
    <property type="match status" value="1"/>
</dbReference>
<dbReference type="InterPro" id="IPR024571">
    <property type="entry name" value="ERAP1-like_C_dom"/>
</dbReference>
<keyword evidence="8 9" id="KW-0482">Metalloprotease</keyword>
<comment type="similarity">
    <text evidence="2 9">Belongs to the peptidase M1 family.</text>
</comment>
<keyword evidence="5 9" id="KW-0479">Metal-binding</keyword>
<dbReference type="InterPro" id="IPR027268">
    <property type="entry name" value="Peptidase_M4/M1_CTD_sf"/>
</dbReference>
<proteinExistence type="inferred from homology"/>
<gene>
    <name evidence="14" type="ORF">CKO43_02530</name>
</gene>
<keyword evidence="7 9" id="KW-0862">Zinc</keyword>
<reference evidence="14" key="1">
    <citation type="submission" date="2017-08" db="EMBL/GenBank/DDBJ databases">
        <authorList>
            <person name="Imhoff J.F."/>
            <person name="Rahn T."/>
            <person name="Kuenzel S."/>
            <person name="Neulinger S.C."/>
        </authorList>
    </citation>
    <scope>NUCLEOTIDE SEQUENCE</scope>
    <source>
        <strain evidence="14">IM 151</strain>
    </source>
</reference>
<dbReference type="Gene3D" id="1.25.50.20">
    <property type="match status" value="1"/>
</dbReference>
<comment type="cofactor">
    <cofactor evidence="9">
        <name>Zn(2+)</name>
        <dbReference type="ChEBI" id="CHEBI:29105"/>
    </cofactor>
    <text evidence="9">Binds 1 zinc ion per subunit.</text>
</comment>